<name>A0A9P8I5W5_9PEZI</name>
<sequence>MAPASFGRHASPLTPHYHCIVKRHDNHQTHPTPLNLRRYGDHRHSSYGRVFASPSIFDHHGHHKSRSMDSEPLDSRIHSKMRDLRQGHLLQARYKGDRSAEPLEVLKREARRAHRSPHLQRKHLPGPDTVDWLDESGALYHHEGPYDATLLARNTCLANSPVEAVKTSNEEALKATPREKITDALEKHRPLDGVAVVRSGARGLSGQRMEYEEGSDLMVEDGNYKRWPGVEYLPGDRKGKGEPSYTIEKSLKGLKSSRPRRGMSEPVSVIELTDLDSTSKTTDRNLKRYRDCESSLAKHSNSTKGRLSGGFRRRFGNLMGKKSL</sequence>
<protein>
    <submittedName>
        <fullName evidence="2">Uncharacterized protein</fullName>
    </submittedName>
</protein>
<gene>
    <name evidence="2" type="ORF">FGG08_004328</name>
</gene>
<dbReference type="PANTHER" id="PTHR28307:SF1">
    <property type="entry name" value="PAL1 CELL MORPHOLOGY PROTEIN"/>
    <property type="match status" value="1"/>
</dbReference>
<dbReference type="OrthoDB" id="5389892at2759"/>
<dbReference type="GO" id="GO:0005737">
    <property type="term" value="C:cytoplasm"/>
    <property type="evidence" value="ECO:0007669"/>
    <property type="project" value="TreeGrafter"/>
</dbReference>
<comment type="caution">
    <text evidence="2">The sequence shown here is derived from an EMBL/GenBank/DDBJ whole genome shotgun (WGS) entry which is preliminary data.</text>
</comment>
<organism evidence="2 3">
    <name type="scientific">Glutinoglossum americanum</name>
    <dbReference type="NCBI Taxonomy" id="1670608"/>
    <lineage>
        <taxon>Eukaryota</taxon>
        <taxon>Fungi</taxon>
        <taxon>Dikarya</taxon>
        <taxon>Ascomycota</taxon>
        <taxon>Pezizomycotina</taxon>
        <taxon>Geoglossomycetes</taxon>
        <taxon>Geoglossales</taxon>
        <taxon>Geoglossaceae</taxon>
        <taxon>Glutinoglossum</taxon>
    </lineage>
</organism>
<evidence type="ECO:0000313" key="2">
    <source>
        <dbReference type="EMBL" id="KAH0539090.1"/>
    </source>
</evidence>
<dbReference type="Proteomes" id="UP000698800">
    <property type="component" value="Unassembled WGS sequence"/>
</dbReference>
<dbReference type="PANTHER" id="PTHR28307">
    <property type="entry name" value="PROTEIN PAL1"/>
    <property type="match status" value="1"/>
</dbReference>
<feature type="region of interest" description="Disordered" evidence="1">
    <location>
        <begin position="296"/>
        <end position="324"/>
    </location>
</feature>
<accession>A0A9P8I5W5</accession>
<keyword evidence="3" id="KW-1185">Reference proteome</keyword>
<dbReference type="InterPro" id="IPR013226">
    <property type="entry name" value="Pal1"/>
</dbReference>
<evidence type="ECO:0000256" key="1">
    <source>
        <dbReference type="SAM" id="MobiDB-lite"/>
    </source>
</evidence>
<evidence type="ECO:0000313" key="3">
    <source>
        <dbReference type="Proteomes" id="UP000698800"/>
    </source>
</evidence>
<proteinExistence type="predicted"/>
<dbReference type="AlphaFoldDB" id="A0A9P8I5W5"/>
<dbReference type="EMBL" id="JAGHQL010000086">
    <property type="protein sequence ID" value="KAH0539090.1"/>
    <property type="molecule type" value="Genomic_DNA"/>
</dbReference>
<reference evidence="2" key="1">
    <citation type="submission" date="2021-03" db="EMBL/GenBank/DDBJ databases">
        <title>Comparative genomics and phylogenomic investigation of the class Geoglossomycetes provide insights into ecological specialization and systematics.</title>
        <authorList>
            <person name="Melie T."/>
            <person name="Pirro S."/>
            <person name="Miller A.N."/>
            <person name="Quandt A."/>
        </authorList>
    </citation>
    <scope>NUCLEOTIDE SEQUENCE</scope>
    <source>
        <strain evidence="2">GBOQ0MN5Z8</strain>
    </source>
</reference>